<dbReference type="PANTHER" id="PTHR32479">
    <property type="entry name" value="GLYCOLATE OXIDASE IRON-SULFUR SUBUNIT"/>
    <property type="match status" value="1"/>
</dbReference>
<keyword evidence="3" id="KW-0677">Repeat</keyword>
<dbReference type="EMBL" id="MLJW01001166">
    <property type="protein sequence ID" value="OIQ79738.1"/>
    <property type="molecule type" value="Genomic_DNA"/>
</dbReference>
<evidence type="ECO:0000259" key="6">
    <source>
        <dbReference type="Pfam" id="PF02754"/>
    </source>
</evidence>
<dbReference type="Pfam" id="PF02754">
    <property type="entry name" value="CCG"/>
    <property type="match status" value="1"/>
</dbReference>
<name>A0A1J5Q979_9ZZZZ</name>
<dbReference type="AlphaFoldDB" id="A0A1J5Q979"/>
<dbReference type="GO" id="GO:0051539">
    <property type="term" value="F:4 iron, 4 sulfur cluster binding"/>
    <property type="evidence" value="ECO:0007669"/>
    <property type="project" value="UniProtKB-KW"/>
</dbReference>
<evidence type="ECO:0000256" key="4">
    <source>
        <dbReference type="ARBA" id="ARBA00023004"/>
    </source>
</evidence>
<dbReference type="GO" id="GO:0046872">
    <property type="term" value="F:metal ion binding"/>
    <property type="evidence" value="ECO:0007669"/>
    <property type="project" value="UniProtKB-KW"/>
</dbReference>
<proteinExistence type="predicted"/>
<organism evidence="7">
    <name type="scientific">mine drainage metagenome</name>
    <dbReference type="NCBI Taxonomy" id="410659"/>
    <lineage>
        <taxon>unclassified sequences</taxon>
        <taxon>metagenomes</taxon>
        <taxon>ecological metagenomes</taxon>
    </lineage>
</organism>
<dbReference type="PANTHER" id="PTHR32479:SF19">
    <property type="entry name" value="ANAEROBIC GLYCEROL-3-PHOSPHATE DEHYDROGENASE SUBUNIT C"/>
    <property type="match status" value="1"/>
</dbReference>
<gene>
    <name evidence="7" type="primary">lutA_20</name>
    <name evidence="7" type="ORF">GALL_385120</name>
</gene>
<comment type="caution">
    <text evidence="7">The sequence shown here is derived from an EMBL/GenBank/DDBJ whole genome shotgun (WGS) entry which is preliminary data.</text>
</comment>
<dbReference type="GO" id="GO:0016491">
    <property type="term" value="F:oxidoreductase activity"/>
    <property type="evidence" value="ECO:0007669"/>
    <property type="project" value="UniProtKB-ARBA"/>
</dbReference>
<dbReference type="InterPro" id="IPR004017">
    <property type="entry name" value="Cys_rich_dom"/>
</dbReference>
<evidence type="ECO:0000256" key="5">
    <source>
        <dbReference type="ARBA" id="ARBA00023014"/>
    </source>
</evidence>
<accession>A0A1J5Q979</accession>
<evidence type="ECO:0000256" key="1">
    <source>
        <dbReference type="ARBA" id="ARBA00022485"/>
    </source>
</evidence>
<reference evidence="7" key="1">
    <citation type="submission" date="2016-10" db="EMBL/GenBank/DDBJ databases">
        <title>Sequence of Gallionella enrichment culture.</title>
        <authorList>
            <person name="Poehlein A."/>
            <person name="Muehling M."/>
            <person name="Daniel R."/>
        </authorList>
    </citation>
    <scope>NUCLEOTIDE SEQUENCE</scope>
</reference>
<protein>
    <submittedName>
        <fullName evidence="7">Lactate utilization protein A</fullName>
    </submittedName>
</protein>
<feature type="domain" description="Cysteine-rich" evidence="6">
    <location>
        <begin position="30"/>
        <end position="113"/>
    </location>
</feature>
<evidence type="ECO:0000256" key="2">
    <source>
        <dbReference type="ARBA" id="ARBA00022723"/>
    </source>
</evidence>
<evidence type="ECO:0000313" key="7">
    <source>
        <dbReference type="EMBL" id="OIQ79738.1"/>
    </source>
</evidence>
<sequence>MGTRISDISAFLAAADWDGVALAPLDATIHVHDACTLRNVMGQQSEVYQLLGRIPGAKVVPLPGNGQCCGGAGAYMLSQPDMAQQLRRDKVGACRDAGTRLLATSSIGCALYIAAGLREAGLAVEVAHPVTILAGQLGRHEW</sequence>
<keyword evidence="2" id="KW-0479">Metal-binding</keyword>
<keyword evidence="4" id="KW-0408">Iron</keyword>
<keyword evidence="5" id="KW-0411">Iron-sulfur</keyword>
<keyword evidence="1" id="KW-0004">4Fe-4S</keyword>
<evidence type="ECO:0000256" key="3">
    <source>
        <dbReference type="ARBA" id="ARBA00022737"/>
    </source>
</evidence>